<feature type="domain" description="TonB-dependent receptor-like beta-barrel" evidence="13">
    <location>
        <begin position="357"/>
        <end position="826"/>
    </location>
</feature>
<dbReference type="InterPro" id="IPR036942">
    <property type="entry name" value="Beta-barrel_TonB_sf"/>
</dbReference>
<dbReference type="InterPro" id="IPR037066">
    <property type="entry name" value="Plug_dom_sf"/>
</dbReference>
<evidence type="ECO:0000256" key="1">
    <source>
        <dbReference type="ARBA" id="ARBA00004571"/>
    </source>
</evidence>
<proteinExistence type="inferred from homology"/>
<evidence type="ECO:0000256" key="10">
    <source>
        <dbReference type="PROSITE-ProRule" id="PRU01360"/>
    </source>
</evidence>
<keyword evidence="7 10" id="KW-0472">Membrane</keyword>
<dbReference type="EMBL" id="MKCT01000016">
    <property type="protein sequence ID" value="OHX20583.1"/>
    <property type="molecule type" value="Genomic_DNA"/>
</dbReference>
<dbReference type="InterPro" id="IPR039426">
    <property type="entry name" value="TonB-dep_rcpt-like"/>
</dbReference>
<dbReference type="Proteomes" id="UP000180280">
    <property type="component" value="Unassembled WGS sequence"/>
</dbReference>
<dbReference type="Pfam" id="PF00593">
    <property type="entry name" value="TonB_dep_Rec_b-barrel"/>
    <property type="match status" value="1"/>
</dbReference>
<evidence type="ECO:0000256" key="8">
    <source>
        <dbReference type="ARBA" id="ARBA00023170"/>
    </source>
</evidence>
<dbReference type="InterPro" id="IPR000531">
    <property type="entry name" value="Beta-barrel_TonB"/>
</dbReference>
<keyword evidence="3 10" id="KW-0813">Transport</keyword>
<evidence type="ECO:0000313" key="15">
    <source>
        <dbReference type="EMBL" id="OHX14503.1"/>
    </source>
</evidence>
<evidence type="ECO:0000313" key="16">
    <source>
        <dbReference type="EMBL" id="OHX20583.1"/>
    </source>
</evidence>
<dbReference type="Pfam" id="PF07715">
    <property type="entry name" value="Plug"/>
    <property type="match status" value="1"/>
</dbReference>
<dbReference type="SUPFAM" id="SSF56935">
    <property type="entry name" value="Porins"/>
    <property type="match status" value="1"/>
</dbReference>
<feature type="signal peptide" evidence="12">
    <location>
        <begin position="1"/>
        <end position="21"/>
    </location>
</feature>
<dbReference type="GO" id="GO:0009279">
    <property type="term" value="C:cell outer membrane"/>
    <property type="evidence" value="ECO:0007669"/>
    <property type="project" value="UniProtKB-SubCell"/>
</dbReference>
<keyword evidence="9 10" id="KW-0998">Cell outer membrane</keyword>
<dbReference type="Gene3D" id="2.40.170.20">
    <property type="entry name" value="TonB-dependent receptor, beta-barrel domain"/>
    <property type="match status" value="1"/>
</dbReference>
<keyword evidence="4 10" id="KW-1134">Transmembrane beta strand</keyword>
<dbReference type="InterPro" id="IPR012910">
    <property type="entry name" value="Plug_dom"/>
</dbReference>
<dbReference type="STRING" id="1903179.BI347_14055"/>
<evidence type="ECO:0000259" key="14">
    <source>
        <dbReference type="Pfam" id="PF07715"/>
    </source>
</evidence>
<dbReference type="AlphaFoldDB" id="A0A1S1X4U7"/>
<feature type="domain" description="TonB-dependent receptor plug" evidence="14">
    <location>
        <begin position="48"/>
        <end position="163"/>
    </location>
</feature>
<evidence type="ECO:0000256" key="4">
    <source>
        <dbReference type="ARBA" id="ARBA00022452"/>
    </source>
</evidence>
<accession>A0A1S1X4U7</accession>
<dbReference type="PANTHER" id="PTHR47234">
    <property type="match status" value="1"/>
</dbReference>
<name>A0A1S1X4U7_9NEIS</name>
<sequence length="862" mass="93001">MMKHTLLLAGLGAALPFATLASDATSQDNSLERVTVTGSNIRASSKAKTNPVQVISAADIAASGKSSLPDVLRSLAVNSGNSFNEQYTGSFSAGTAGISLRGLGQRNTLILVNGKRVSNYATAQELQETFVDLNSLPLKAVKRIEILKDGASAIYGSDAIAGVVNIILYSDYQGAELGASVSRDASTGQNERQFNLLAGKGDLGQDGYNLWFSFDAQKRDRLDQTDVSWLKDNDFRGQPGGSLVRNVTNYYNGNPVQRFPNAIGPLQDTDYGALNPGKSGRVWAYNPAQYTTLMPGIERYHAALHGSYRLDAVTEAYAEFLYGASHSNQIFGPPLSVTSSLRAWNAATQSLTSISNVLPAGNPSNPNAGPTPISATLFDLGQRDKTDSVSFRRLLAGVKGSGDKWDWDVSGLYSDSRLREYAYNFVNRYAYEKLLASGGYNFIDPAQNSAATKDSLLINTLRPAWYRTASFDATASTELAQLPAGPLGFAAGYQLRREMMNAGTSAAVTSGTELRPALDLINGARNVQAAYSELSVPLLKSLSLSAAARADHYSDFGSAFSPKLGLRYQPLQSLTLRGSLSKGFRAPSLPEITHSTAVSYGSVQDPYDPITPNQSIGYTHLVVANPAIKPEHSTNANLGLVLSPTADSSIAIDYYRIRQKDVIGLEDVDNLVRNPGAYPGQVVRDSQGRLQTITQQFTNLGNRETSGFDLDLRQSWKLAGGRLTLAAQWSRLLSFRQPLQQGGALQEGAGSNLLGALPRWKGQTSASWDNHDWSSTLTWFHTDGYTQAFSSGADDQSRVGSSNTFNLSASYKGVKRVTLTAAVQNLANRRSPWDSHAGIYYDSSQYDPTGRTFTLGVQYKLD</sequence>
<evidence type="ECO:0000259" key="13">
    <source>
        <dbReference type="Pfam" id="PF00593"/>
    </source>
</evidence>
<evidence type="ECO:0000256" key="6">
    <source>
        <dbReference type="ARBA" id="ARBA00023077"/>
    </source>
</evidence>
<organism evidence="15 17">
    <name type="scientific">Chromobacterium sphagni</name>
    <dbReference type="NCBI Taxonomy" id="1903179"/>
    <lineage>
        <taxon>Bacteria</taxon>
        <taxon>Pseudomonadati</taxon>
        <taxon>Pseudomonadota</taxon>
        <taxon>Betaproteobacteria</taxon>
        <taxon>Neisseriales</taxon>
        <taxon>Chromobacteriaceae</taxon>
        <taxon>Chromobacterium</taxon>
    </lineage>
</organism>
<reference evidence="17 18" key="1">
    <citation type="submission" date="2016-09" db="EMBL/GenBank/DDBJ databases">
        <title>Chromobacterium muskegensis sp. nov., an insecticidal bacterium isolated from Sphagnum bogs.</title>
        <authorList>
            <person name="Sparks M.E."/>
            <person name="Blackburn M.B."/>
            <person name="Gundersen-Rindal D.E."/>
            <person name="Mitchell A."/>
            <person name="Farrar R."/>
            <person name="Kuhar D."/>
        </authorList>
    </citation>
    <scope>NUCLEOTIDE SEQUENCE [LARGE SCALE GENOMIC DNA]</scope>
    <source>
        <strain evidence="16 18">14B-1</strain>
        <strain evidence="15 17">37-2</strain>
    </source>
</reference>
<dbReference type="PANTHER" id="PTHR47234:SF1">
    <property type="entry name" value="TONB-DEPENDENT RECEPTOR"/>
    <property type="match status" value="1"/>
</dbReference>
<keyword evidence="18" id="KW-1185">Reference proteome</keyword>
<comment type="caution">
    <text evidence="15">The sequence shown here is derived from an EMBL/GenBank/DDBJ whole genome shotgun (WGS) entry which is preliminary data.</text>
</comment>
<comment type="similarity">
    <text evidence="2 10 11">Belongs to the TonB-dependent receptor family.</text>
</comment>
<feature type="chain" id="PRO_5010203941" evidence="12">
    <location>
        <begin position="22"/>
        <end position="862"/>
    </location>
</feature>
<dbReference type="PROSITE" id="PS52016">
    <property type="entry name" value="TONB_DEPENDENT_REC_3"/>
    <property type="match status" value="1"/>
</dbReference>
<dbReference type="CDD" id="cd01347">
    <property type="entry name" value="ligand_gated_channel"/>
    <property type="match status" value="1"/>
</dbReference>
<dbReference type="RefSeq" id="WP_071112460.1">
    <property type="nucleotide sequence ID" value="NZ_MKCS01000001.1"/>
</dbReference>
<evidence type="ECO:0000256" key="7">
    <source>
        <dbReference type="ARBA" id="ARBA00023136"/>
    </source>
</evidence>
<evidence type="ECO:0000256" key="5">
    <source>
        <dbReference type="ARBA" id="ARBA00022692"/>
    </source>
</evidence>
<evidence type="ECO:0000256" key="2">
    <source>
        <dbReference type="ARBA" id="ARBA00009810"/>
    </source>
</evidence>
<dbReference type="EMBL" id="MKCS01000001">
    <property type="protein sequence ID" value="OHX14503.1"/>
    <property type="molecule type" value="Genomic_DNA"/>
</dbReference>
<evidence type="ECO:0000256" key="9">
    <source>
        <dbReference type="ARBA" id="ARBA00023237"/>
    </source>
</evidence>
<keyword evidence="8 15" id="KW-0675">Receptor</keyword>
<keyword evidence="6 11" id="KW-0798">TonB box</keyword>
<comment type="subcellular location">
    <subcellularLocation>
        <location evidence="1 10">Cell outer membrane</location>
        <topology evidence="1 10">Multi-pass membrane protein</topology>
    </subcellularLocation>
</comment>
<keyword evidence="5 10" id="KW-0812">Transmembrane</keyword>
<evidence type="ECO:0000313" key="18">
    <source>
        <dbReference type="Proteomes" id="UP000180280"/>
    </source>
</evidence>
<dbReference type="Proteomes" id="UP000180088">
    <property type="component" value="Unassembled WGS sequence"/>
</dbReference>
<evidence type="ECO:0000256" key="3">
    <source>
        <dbReference type="ARBA" id="ARBA00022448"/>
    </source>
</evidence>
<evidence type="ECO:0000256" key="12">
    <source>
        <dbReference type="SAM" id="SignalP"/>
    </source>
</evidence>
<dbReference type="Gene3D" id="2.170.130.10">
    <property type="entry name" value="TonB-dependent receptor, plug domain"/>
    <property type="match status" value="1"/>
</dbReference>
<evidence type="ECO:0000256" key="11">
    <source>
        <dbReference type="RuleBase" id="RU003357"/>
    </source>
</evidence>
<protein>
    <submittedName>
        <fullName evidence="15">TonB-dependent receptor</fullName>
    </submittedName>
</protein>
<keyword evidence="12" id="KW-0732">Signal</keyword>
<evidence type="ECO:0000313" key="17">
    <source>
        <dbReference type="Proteomes" id="UP000180088"/>
    </source>
</evidence>
<gene>
    <name evidence="16" type="ORF">BI344_15060</name>
    <name evidence="15" type="ORF">BI347_14055</name>
</gene>